<evidence type="ECO:0000256" key="3">
    <source>
        <dbReference type="SAM" id="MobiDB-lite"/>
    </source>
</evidence>
<gene>
    <name evidence="4" type="ORF">BJ508DRAFT_357608</name>
</gene>
<feature type="region of interest" description="Disordered" evidence="3">
    <location>
        <begin position="194"/>
        <end position="223"/>
    </location>
</feature>
<keyword evidence="5" id="KW-1185">Reference proteome</keyword>
<protein>
    <submittedName>
        <fullName evidence="4">Uncharacterized protein</fullName>
    </submittedName>
</protein>
<dbReference type="GO" id="GO:0006355">
    <property type="term" value="P:regulation of DNA-templated transcription"/>
    <property type="evidence" value="ECO:0007669"/>
    <property type="project" value="InterPro"/>
</dbReference>
<dbReference type="GO" id="GO:0003677">
    <property type="term" value="F:DNA binding"/>
    <property type="evidence" value="ECO:0007669"/>
    <property type="project" value="InterPro"/>
</dbReference>
<sequence length="223" mass="24519">MSGLIGTPFEFGFHEKLALLEEVMRTSGDFEIDWDNIKFPPGRTMAQSKAYIRSLREADESTPLTTPAFHRPPPLPRVPVPVSATPSFDTKPVPSATLPTITNSDGTPVKRGRGRPRKNPLPDGETPPPKRQAVTPVMAGPDGVPKKRGRGRPSKAELAERARLIAEKVNERKHLSKRQAGKQLEVDIQLNEVSVNDSDQEVSEYEMGADTPTSLRSTPRKLA</sequence>
<dbReference type="PROSITE" id="PS00354">
    <property type="entry name" value="HMGI_Y"/>
    <property type="match status" value="1"/>
</dbReference>
<comment type="subcellular location">
    <subcellularLocation>
        <location evidence="1">Nucleus</location>
    </subcellularLocation>
</comment>
<dbReference type="GO" id="GO:0005634">
    <property type="term" value="C:nucleus"/>
    <property type="evidence" value="ECO:0007669"/>
    <property type="project" value="UniProtKB-SubCell"/>
</dbReference>
<name>A0A3N4ISG9_ASCIM</name>
<dbReference type="Proteomes" id="UP000275078">
    <property type="component" value="Unassembled WGS sequence"/>
</dbReference>
<reference evidence="4 5" key="1">
    <citation type="journal article" date="2018" name="Nat. Ecol. Evol.">
        <title>Pezizomycetes genomes reveal the molecular basis of ectomycorrhizal truffle lifestyle.</title>
        <authorList>
            <person name="Murat C."/>
            <person name="Payen T."/>
            <person name="Noel B."/>
            <person name="Kuo A."/>
            <person name="Morin E."/>
            <person name="Chen J."/>
            <person name="Kohler A."/>
            <person name="Krizsan K."/>
            <person name="Balestrini R."/>
            <person name="Da Silva C."/>
            <person name="Montanini B."/>
            <person name="Hainaut M."/>
            <person name="Levati E."/>
            <person name="Barry K.W."/>
            <person name="Belfiori B."/>
            <person name="Cichocki N."/>
            <person name="Clum A."/>
            <person name="Dockter R.B."/>
            <person name="Fauchery L."/>
            <person name="Guy J."/>
            <person name="Iotti M."/>
            <person name="Le Tacon F."/>
            <person name="Lindquist E.A."/>
            <person name="Lipzen A."/>
            <person name="Malagnac F."/>
            <person name="Mello A."/>
            <person name="Molinier V."/>
            <person name="Miyauchi S."/>
            <person name="Poulain J."/>
            <person name="Riccioni C."/>
            <person name="Rubini A."/>
            <person name="Sitrit Y."/>
            <person name="Splivallo R."/>
            <person name="Traeger S."/>
            <person name="Wang M."/>
            <person name="Zifcakova L."/>
            <person name="Wipf D."/>
            <person name="Zambonelli A."/>
            <person name="Paolocci F."/>
            <person name="Nowrousian M."/>
            <person name="Ottonello S."/>
            <person name="Baldrian P."/>
            <person name="Spatafora J.W."/>
            <person name="Henrissat B."/>
            <person name="Nagy L.G."/>
            <person name="Aury J.M."/>
            <person name="Wincker P."/>
            <person name="Grigoriev I.V."/>
            <person name="Bonfante P."/>
            <person name="Martin F.M."/>
        </authorList>
    </citation>
    <scope>NUCLEOTIDE SEQUENCE [LARGE SCALE GENOMIC DNA]</scope>
    <source>
        <strain evidence="4 5">RN42</strain>
    </source>
</reference>
<keyword evidence="2" id="KW-0539">Nucleus</keyword>
<dbReference type="InterPro" id="IPR017956">
    <property type="entry name" value="AT_hook_DNA-bd_motif"/>
</dbReference>
<evidence type="ECO:0000256" key="1">
    <source>
        <dbReference type="ARBA" id="ARBA00004123"/>
    </source>
</evidence>
<dbReference type="EMBL" id="ML119647">
    <property type="protein sequence ID" value="RPA87160.1"/>
    <property type="molecule type" value="Genomic_DNA"/>
</dbReference>
<feature type="region of interest" description="Disordered" evidence="3">
    <location>
        <begin position="58"/>
        <end position="158"/>
    </location>
</feature>
<dbReference type="InterPro" id="IPR000637">
    <property type="entry name" value="HMGI/Y_DNA-bd_CS"/>
</dbReference>
<feature type="compositionally biased region" description="Polar residues" evidence="3">
    <location>
        <begin position="97"/>
        <end position="106"/>
    </location>
</feature>
<dbReference type="AlphaFoldDB" id="A0A3N4ISG9"/>
<dbReference type="SMART" id="SM00384">
    <property type="entry name" value="AT_hook"/>
    <property type="match status" value="2"/>
</dbReference>
<evidence type="ECO:0000313" key="4">
    <source>
        <dbReference type="EMBL" id="RPA87160.1"/>
    </source>
</evidence>
<feature type="compositionally biased region" description="Pro residues" evidence="3">
    <location>
        <begin position="70"/>
        <end position="79"/>
    </location>
</feature>
<dbReference type="PRINTS" id="PR00929">
    <property type="entry name" value="ATHOOK"/>
</dbReference>
<accession>A0A3N4ISG9</accession>
<evidence type="ECO:0000313" key="5">
    <source>
        <dbReference type="Proteomes" id="UP000275078"/>
    </source>
</evidence>
<proteinExistence type="predicted"/>
<dbReference type="OrthoDB" id="8012317at2759"/>
<evidence type="ECO:0000256" key="2">
    <source>
        <dbReference type="ARBA" id="ARBA00023242"/>
    </source>
</evidence>
<organism evidence="4 5">
    <name type="scientific">Ascobolus immersus RN42</name>
    <dbReference type="NCBI Taxonomy" id="1160509"/>
    <lineage>
        <taxon>Eukaryota</taxon>
        <taxon>Fungi</taxon>
        <taxon>Dikarya</taxon>
        <taxon>Ascomycota</taxon>
        <taxon>Pezizomycotina</taxon>
        <taxon>Pezizomycetes</taxon>
        <taxon>Pezizales</taxon>
        <taxon>Ascobolaceae</taxon>
        <taxon>Ascobolus</taxon>
    </lineage>
</organism>